<gene>
    <name evidence="3" type="ORF">METZ01_LOCUS270120</name>
</gene>
<feature type="domain" description="Inner membrane protein YgaP-like transmembrane" evidence="2">
    <location>
        <begin position="15"/>
        <end position="62"/>
    </location>
</feature>
<name>A0A382JZT7_9ZZZZ</name>
<dbReference type="Pfam" id="PF11127">
    <property type="entry name" value="YgaP-like_TM"/>
    <property type="match status" value="1"/>
</dbReference>
<feature type="transmembrane region" description="Helical" evidence="1">
    <location>
        <begin position="20"/>
        <end position="44"/>
    </location>
</feature>
<reference evidence="3" key="1">
    <citation type="submission" date="2018-05" db="EMBL/GenBank/DDBJ databases">
        <authorList>
            <person name="Lanie J.A."/>
            <person name="Ng W.-L."/>
            <person name="Kazmierczak K.M."/>
            <person name="Andrzejewski T.M."/>
            <person name="Davidsen T.M."/>
            <person name="Wayne K.J."/>
            <person name="Tettelin H."/>
            <person name="Glass J.I."/>
            <person name="Rusch D."/>
            <person name="Podicherti R."/>
            <person name="Tsui H.-C.T."/>
            <person name="Winkler M.E."/>
        </authorList>
    </citation>
    <scope>NUCLEOTIDE SEQUENCE</scope>
</reference>
<dbReference type="AlphaFoldDB" id="A0A382JZT7"/>
<keyword evidence="1" id="KW-0472">Membrane</keyword>
<organism evidence="3">
    <name type="scientific">marine metagenome</name>
    <dbReference type="NCBI Taxonomy" id="408172"/>
    <lineage>
        <taxon>unclassified sequences</taxon>
        <taxon>metagenomes</taxon>
        <taxon>ecological metagenomes</taxon>
    </lineage>
</organism>
<evidence type="ECO:0000313" key="3">
    <source>
        <dbReference type="EMBL" id="SVC17266.1"/>
    </source>
</evidence>
<sequence>MSERDVIKVRVHDGIVGLTYLASVALADQVGVTWIYVAVGVAILQIASPITKFCPVYTILNKAMPDTAPLQNGKA</sequence>
<dbReference type="InterPro" id="IPR021309">
    <property type="entry name" value="YgaP-like_TM"/>
</dbReference>
<keyword evidence="1" id="KW-1133">Transmembrane helix</keyword>
<proteinExistence type="predicted"/>
<keyword evidence="1" id="KW-0812">Transmembrane</keyword>
<evidence type="ECO:0000259" key="2">
    <source>
        <dbReference type="Pfam" id="PF11127"/>
    </source>
</evidence>
<dbReference type="Gene3D" id="6.10.140.1340">
    <property type="match status" value="1"/>
</dbReference>
<protein>
    <recommendedName>
        <fullName evidence="2">Inner membrane protein YgaP-like transmembrane domain-containing protein</fullName>
    </recommendedName>
</protein>
<evidence type="ECO:0000256" key="1">
    <source>
        <dbReference type="SAM" id="Phobius"/>
    </source>
</evidence>
<accession>A0A382JZT7</accession>
<dbReference type="EMBL" id="UINC01077280">
    <property type="protein sequence ID" value="SVC17266.1"/>
    <property type="molecule type" value="Genomic_DNA"/>
</dbReference>